<protein>
    <submittedName>
        <fullName evidence="2">Uncharacterized protein</fullName>
    </submittedName>
</protein>
<dbReference type="AlphaFoldDB" id="A0AAD6V050"/>
<feature type="region of interest" description="Disordered" evidence="1">
    <location>
        <begin position="48"/>
        <end position="82"/>
    </location>
</feature>
<proteinExistence type="predicted"/>
<gene>
    <name evidence="2" type="ORF">GGX14DRAFT_402665</name>
</gene>
<dbReference type="EMBL" id="JARJCW010000078">
    <property type="protein sequence ID" value="KAJ7197433.1"/>
    <property type="molecule type" value="Genomic_DNA"/>
</dbReference>
<evidence type="ECO:0000256" key="1">
    <source>
        <dbReference type="SAM" id="MobiDB-lite"/>
    </source>
</evidence>
<accession>A0AAD6V050</accession>
<keyword evidence="3" id="KW-1185">Reference proteome</keyword>
<dbReference type="Proteomes" id="UP001219525">
    <property type="component" value="Unassembled WGS sequence"/>
</dbReference>
<sequence>MEWAIRVALLTPDAAVLCSPQKGGWILVDHGPRCASAAANACGAHGHRGGCDPAQSTPDHDTTAVTAATGPRPHLSTERSGSAGRGTAVVECLYGIDTVPVPWWTILAGSHGMGGAGTLCKSERSIVLECAVTYPESKTDMSYKDLHVL</sequence>
<evidence type="ECO:0000313" key="2">
    <source>
        <dbReference type="EMBL" id="KAJ7197433.1"/>
    </source>
</evidence>
<organism evidence="2 3">
    <name type="scientific">Mycena pura</name>
    <dbReference type="NCBI Taxonomy" id="153505"/>
    <lineage>
        <taxon>Eukaryota</taxon>
        <taxon>Fungi</taxon>
        <taxon>Dikarya</taxon>
        <taxon>Basidiomycota</taxon>
        <taxon>Agaricomycotina</taxon>
        <taxon>Agaricomycetes</taxon>
        <taxon>Agaricomycetidae</taxon>
        <taxon>Agaricales</taxon>
        <taxon>Marasmiineae</taxon>
        <taxon>Mycenaceae</taxon>
        <taxon>Mycena</taxon>
    </lineage>
</organism>
<name>A0AAD6V050_9AGAR</name>
<reference evidence="2" key="1">
    <citation type="submission" date="2023-03" db="EMBL/GenBank/DDBJ databases">
        <title>Massive genome expansion in bonnet fungi (Mycena s.s.) driven by repeated elements and novel gene families across ecological guilds.</title>
        <authorList>
            <consortium name="Lawrence Berkeley National Laboratory"/>
            <person name="Harder C.B."/>
            <person name="Miyauchi S."/>
            <person name="Viragh M."/>
            <person name="Kuo A."/>
            <person name="Thoen E."/>
            <person name="Andreopoulos B."/>
            <person name="Lu D."/>
            <person name="Skrede I."/>
            <person name="Drula E."/>
            <person name="Henrissat B."/>
            <person name="Morin E."/>
            <person name="Kohler A."/>
            <person name="Barry K."/>
            <person name="LaButti K."/>
            <person name="Morin E."/>
            <person name="Salamov A."/>
            <person name="Lipzen A."/>
            <person name="Mereny Z."/>
            <person name="Hegedus B."/>
            <person name="Baldrian P."/>
            <person name="Stursova M."/>
            <person name="Weitz H."/>
            <person name="Taylor A."/>
            <person name="Grigoriev I.V."/>
            <person name="Nagy L.G."/>
            <person name="Martin F."/>
            <person name="Kauserud H."/>
        </authorList>
    </citation>
    <scope>NUCLEOTIDE SEQUENCE</scope>
    <source>
        <strain evidence="2">9144</strain>
    </source>
</reference>
<comment type="caution">
    <text evidence="2">The sequence shown here is derived from an EMBL/GenBank/DDBJ whole genome shotgun (WGS) entry which is preliminary data.</text>
</comment>
<evidence type="ECO:0000313" key="3">
    <source>
        <dbReference type="Proteomes" id="UP001219525"/>
    </source>
</evidence>